<evidence type="ECO:0000313" key="9">
    <source>
        <dbReference type="Proteomes" id="UP000613582"/>
    </source>
</evidence>
<dbReference type="GO" id="GO:0046872">
    <property type="term" value="F:metal ion binding"/>
    <property type="evidence" value="ECO:0007669"/>
    <property type="project" value="UniProtKB-KW"/>
</dbReference>
<evidence type="ECO:0000256" key="2">
    <source>
        <dbReference type="ARBA" id="ARBA00022723"/>
    </source>
</evidence>
<dbReference type="InterPro" id="IPR042173">
    <property type="entry name" value="RNase_J_2"/>
</dbReference>
<evidence type="ECO:0000256" key="5">
    <source>
        <dbReference type="ARBA" id="ARBA00022839"/>
    </source>
</evidence>
<feature type="domain" description="Metallo-beta-lactamase" evidence="7">
    <location>
        <begin position="21"/>
        <end position="210"/>
    </location>
</feature>
<dbReference type="InterPro" id="IPR036866">
    <property type="entry name" value="RibonucZ/Hydroxyglut_hydro"/>
</dbReference>
<dbReference type="SMART" id="SM00849">
    <property type="entry name" value="Lactamase_B"/>
    <property type="match status" value="1"/>
</dbReference>
<evidence type="ECO:0000256" key="3">
    <source>
        <dbReference type="ARBA" id="ARBA00022801"/>
    </source>
</evidence>
<keyword evidence="9" id="KW-1185">Reference proteome</keyword>
<keyword evidence="6" id="KW-0694">RNA-binding</keyword>
<dbReference type="Pfam" id="PF07521">
    <property type="entry name" value="RMMBL"/>
    <property type="match status" value="1"/>
</dbReference>
<dbReference type="Pfam" id="PF17770">
    <property type="entry name" value="RNase_J_C"/>
    <property type="match status" value="1"/>
</dbReference>
<dbReference type="InterPro" id="IPR055132">
    <property type="entry name" value="RNase_J_b_CASP"/>
</dbReference>
<evidence type="ECO:0000256" key="1">
    <source>
        <dbReference type="ARBA" id="ARBA00022722"/>
    </source>
</evidence>
<comment type="caution">
    <text evidence="8">The sequence shown here is derived from an EMBL/GenBank/DDBJ whole genome shotgun (WGS) entry which is preliminary data.</text>
</comment>
<dbReference type="Gene3D" id="3.10.20.580">
    <property type="match status" value="1"/>
</dbReference>
<sequence>MAERSELIFLPLGGSGEIGMNMNLYAVGPAHKRQWIMIDCGVTFADERDPGIELICPDPDYIVNEVTQGGGELLGLLLTHGHEDHIGAVALLWPRLKCPIYATRFTAGLVARKFAEKGIIDPPMTILDMGDSLELGPFDMRFVTLTHSIPEPSGIIIRTEFGTVLHTGDWKIDTDPTLGPVTDHETLTRIGDDGVLAMICDSTNVLSTGESGSEMGVRENLIELIGKQKGRVAVTTFASNVSRLVSICEAARENDRSVCLLGRSMLRMIDVARETDILPPALSFVEPDAAGYLPRDKVLYLCTGSQGETRAALARIARDDHRDLVLEDGDTVIFSSKIIPGNERGIFDLQNQLVELGVRVITEKDEHIHVSGHPCRDELEQMYKWVRPQKAVPVHGEARHLEEHAIFAAELGVDDTLAPRNGEVIRLAPGRLAVIDEVPSGRLMLDGNLLLPEGSGAVKERRKLSWGGQVVIAAVLDRNGLVAPPEVSMMGVPLADAEGEEMQALLEDKAEDVLDGLPKSRLKDDGEVEMSLRRAIRNLLNDRWGKTAHINVLIIRV</sequence>
<reference evidence="8" key="1">
    <citation type="journal article" date="2014" name="Int. J. Syst. Evol. Microbiol.">
        <title>Complete genome sequence of Corynebacterium casei LMG S-19264T (=DSM 44701T), isolated from a smear-ripened cheese.</title>
        <authorList>
            <consortium name="US DOE Joint Genome Institute (JGI-PGF)"/>
            <person name="Walter F."/>
            <person name="Albersmeier A."/>
            <person name="Kalinowski J."/>
            <person name="Ruckert C."/>
        </authorList>
    </citation>
    <scope>NUCLEOTIDE SEQUENCE</scope>
    <source>
        <strain evidence="8">CGMCC 1.12921</strain>
    </source>
</reference>
<keyword evidence="5" id="KW-0269">Exonuclease</keyword>
<dbReference type="Proteomes" id="UP000613582">
    <property type="component" value="Unassembled WGS sequence"/>
</dbReference>
<dbReference type="SUPFAM" id="SSF56281">
    <property type="entry name" value="Metallo-hydrolase/oxidoreductase"/>
    <property type="match status" value="1"/>
</dbReference>
<dbReference type="InterPro" id="IPR001279">
    <property type="entry name" value="Metallo-B-lactamas"/>
</dbReference>
<evidence type="ECO:0000256" key="6">
    <source>
        <dbReference type="ARBA" id="ARBA00022884"/>
    </source>
</evidence>
<dbReference type="Pfam" id="PF22505">
    <property type="entry name" value="RNase_J_b_CASP"/>
    <property type="match status" value="1"/>
</dbReference>
<dbReference type="CDD" id="cd07714">
    <property type="entry name" value="RNaseJ_MBL-fold"/>
    <property type="match status" value="1"/>
</dbReference>
<dbReference type="Pfam" id="PF00753">
    <property type="entry name" value="Lactamase_B"/>
    <property type="match status" value="1"/>
</dbReference>
<keyword evidence="3" id="KW-0378">Hydrolase</keyword>
<organism evidence="8 9">
    <name type="scientific">Aquisalinus flavus</name>
    <dbReference type="NCBI Taxonomy" id="1526572"/>
    <lineage>
        <taxon>Bacteria</taxon>
        <taxon>Pseudomonadati</taxon>
        <taxon>Pseudomonadota</taxon>
        <taxon>Alphaproteobacteria</taxon>
        <taxon>Parvularculales</taxon>
        <taxon>Parvularculaceae</taxon>
        <taxon>Aquisalinus</taxon>
    </lineage>
</organism>
<evidence type="ECO:0000313" key="8">
    <source>
        <dbReference type="EMBL" id="GGD05989.1"/>
    </source>
</evidence>
<dbReference type="PANTHER" id="PTHR43694">
    <property type="entry name" value="RIBONUCLEASE J"/>
    <property type="match status" value="1"/>
</dbReference>
<dbReference type="Gene3D" id="3.40.50.10710">
    <property type="entry name" value="Metallo-hydrolase/oxidoreductase"/>
    <property type="match status" value="1"/>
</dbReference>
<dbReference type="InterPro" id="IPR041636">
    <property type="entry name" value="RNase_J_C"/>
</dbReference>
<proteinExistence type="predicted"/>
<dbReference type="EMBL" id="BMGH01000001">
    <property type="protein sequence ID" value="GGD05989.1"/>
    <property type="molecule type" value="Genomic_DNA"/>
</dbReference>
<reference evidence="8" key="2">
    <citation type="submission" date="2020-09" db="EMBL/GenBank/DDBJ databases">
        <authorList>
            <person name="Sun Q."/>
            <person name="Zhou Y."/>
        </authorList>
    </citation>
    <scope>NUCLEOTIDE SEQUENCE</scope>
    <source>
        <strain evidence="8">CGMCC 1.12921</strain>
    </source>
</reference>
<dbReference type="RefSeq" id="WP_206711262.1">
    <property type="nucleotide sequence ID" value="NZ_BMGH01000001.1"/>
</dbReference>
<dbReference type="Gene3D" id="3.60.15.10">
    <property type="entry name" value="Ribonuclease Z/Hydroxyacylglutathione hydrolase-like"/>
    <property type="match status" value="1"/>
</dbReference>
<dbReference type="PANTHER" id="PTHR43694:SF1">
    <property type="entry name" value="RIBONUCLEASE J"/>
    <property type="match status" value="1"/>
</dbReference>
<evidence type="ECO:0000256" key="4">
    <source>
        <dbReference type="ARBA" id="ARBA00022833"/>
    </source>
</evidence>
<keyword evidence="4" id="KW-0862">Zinc</keyword>
<dbReference type="GO" id="GO:0004527">
    <property type="term" value="F:exonuclease activity"/>
    <property type="evidence" value="ECO:0007669"/>
    <property type="project" value="UniProtKB-KW"/>
</dbReference>
<name>A0A8J2V7E5_9PROT</name>
<accession>A0A8J2V7E5</accession>
<dbReference type="GO" id="GO:0003723">
    <property type="term" value="F:RNA binding"/>
    <property type="evidence" value="ECO:0007669"/>
    <property type="project" value="UniProtKB-KW"/>
</dbReference>
<evidence type="ECO:0000259" key="7">
    <source>
        <dbReference type="SMART" id="SM00849"/>
    </source>
</evidence>
<keyword evidence="2" id="KW-0479">Metal-binding</keyword>
<keyword evidence="1" id="KW-0540">Nuclease</keyword>
<gene>
    <name evidence="8" type="ORF">GCM10011342_13640</name>
</gene>
<dbReference type="AlphaFoldDB" id="A0A8J2V7E5"/>
<dbReference type="InterPro" id="IPR011108">
    <property type="entry name" value="RMMBL"/>
</dbReference>
<protein>
    <submittedName>
        <fullName evidence="8">MBL fold metallo-hydrolase</fullName>
    </submittedName>
</protein>